<dbReference type="SUPFAM" id="SSF52540">
    <property type="entry name" value="P-loop containing nucleoside triphosphate hydrolases"/>
    <property type="match status" value="1"/>
</dbReference>
<gene>
    <name evidence="3" type="ORF">AS203_08040</name>
</gene>
<dbReference type="RefSeq" id="WP_025065948.1">
    <property type="nucleotide sequence ID" value="NZ_CP013195.1"/>
</dbReference>
<dbReference type="Gene3D" id="3.40.50.300">
    <property type="entry name" value="P-loop containing nucleotide triphosphate hydrolases"/>
    <property type="match status" value="1"/>
</dbReference>
<dbReference type="KEGG" id="peo:AS203_08040"/>
<dbReference type="Proteomes" id="UP000056252">
    <property type="component" value="Chromosome"/>
</dbReference>
<dbReference type="InterPro" id="IPR003439">
    <property type="entry name" value="ABC_transporter-like_ATP-bd"/>
</dbReference>
<feature type="domain" description="ABC transporter" evidence="2">
    <location>
        <begin position="4"/>
        <end position="212"/>
    </location>
</feature>
<dbReference type="GO" id="GO:0022857">
    <property type="term" value="F:transmembrane transporter activity"/>
    <property type="evidence" value="ECO:0007669"/>
    <property type="project" value="TreeGrafter"/>
</dbReference>
<name>A0A0S2KL71_9BACT</name>
<evidence type="ECO:0000256" key="1">
    <source>
        <dbReference type="ARBA" id="ARBA00005417"/>
    </source>
</evidence>
<keyword evidence="4" id="KW-1185">Reference proteome</keyword>
<dbReference type="PROSITE" id="PS50893">
    <property type="entry name" value="ABC_TRANSPORTER_2"/>
    <property type="match status" value="1"/>
</dbReference>
<dbReference type="Pfam" id="PF00005">
    <property type="entry name" value="ABC_tran"/>
    <property type="match status" value="1"/>
</dbReference>
<dbReference type="InterPro" id="IPR015854">
    <property type="entry name" value="ABC_transpr_LolD-like"/>
</dbReference>
<dbReference type="PANTHER" id="PTHR24220:SF689">
    <property type="entry name" value="LIPOPROTEIN-RELEASING SYSTEM ATP-BINDING PROTEIN LOLD"/>
    <property type="match status" value="1"/>
</dbReference>
<accession>A0A0S2KL71</accession>
<dbReference type="AlphaFoldDB" id="A0A0S2KL71"/>
<dbReference type="eggNOG" id="COG1136">
    <property type="taxonomic scope" value="Bacteria"/>
</dbReference>
<dbReference type="EMBL" id="CP013195">
    <property type="protein sequence ID" value="ALO49035.1"/>
    <property type="molecule type" value="Genomic_DNA"/>
</dbReference>
<dbReference type="GO" id="GO:0016887">
    <property type="term" value="F:ATP hydrolysis activity"/>
    <property type="evidence" value="ECO:0007669"/>
    <property type="project" value="InterPro"/>
</dbReference>
<dbReference type="GO" id="GO:0005524">
    <property type="term" value="F:ATP binding"/>
    <property type="evidence" value="ECO:0007669"/>
    <property type="project" value="UniProtKB-KW"/>
</dbReference>
<organism evidence="3 4">
    <name type="scientific">Hoylesella enoeca</name>
    <dbReference type="NCBI Taxonomy" id="76123"/>
    <lineage>
        <taxon>Bacteria</taxon>
        <taxon>Pseudomonadati</taxon>
        <taxon>Bacteroidota</taxon>
        <taxon>Bacteroidia</taxon>
        <taxon>Bacteroidales</taxon>
        <taxon>Prevotellaceae</taxon>
        <taxon>Hoylesella</taxon>
    </lineage>
</organism>
<dbReference type="STRING" id="76123.AS203_08040"/>
<dbReference type="PANTHER" id="PTHR24220">
    <property type="entry name" value="IMPORT ATP-BINDING PROTEIN"/>
    <property type="match status" value="1"/>
</dbReference>
<dbReference type="InterPro" id="IPR027417">
    <property type="entry name" value="P-loop_NTPase"/>
</dbReference>
<dbReference type="GO" id="GO:0005886">
    <property type="term" value="C:plasma membrane"/>
    <property type="evidence" value="ECO:0007669"/>
    <property type="project" value="TreeGrafter"/>
</dbReference>
<keyword evidence="3" id="KW-0547">Nucleotide-binding</keyword>
<evidence type="ECO:0000259" key="2">
    <source>
        <dbReference type="PROSITE" id="PS50893"/>
    </source>
</evidence>
<sequence length="214" mass="24606">METIIFRSVLPHVFAQRSDLNSEVWKADVSFKRGHLYLIEANSGKGKSTFCSYIVGYRHDYSGQICFDEHDVSTFSVRNWVDMRKSHISTLFQELRLFPELTAMENVEIKNRLTGFKSRQEIVAWFEQLGIADKLDVKAGLMSFGQQQRVAMMRALVQPFDFLLADEPISHLDDTNARIMAEIMMTEAQRQGAGVIITSIGKHMDLPYETTYRL</sequence>
<dbReference type="OrthoDB" id="1098100at2"/>
<proteinExistence type="inferred from homology"/>
<reference evidence="4" key="1">
    <citation type="submission" date="2015-11" db="EMBL/GenBank/DDBJ databases">
        <authorList>
            <person name="Holder M.E."/>
            <person name="Ajami N.J."/>
            <person name="Petrosino J.F."/>
        </authorList>
    </citation>
    <scope>NUCLEOTIDE SEQUENCE [LARGE SCALE GENOMIC DNA]</scope>
    <source>
        <strain evidence="4">F0113</strain>
    </source>
</reference>
<evidence type="ECO:0000313" key="4">
    <source>
        <dbReference type="Proteomes" id="UP000056252"/>
    </source>
</evidence>
<comment type="similarity">
    <text evidence="1">Belongs to the ABC transporter superfamily.</text>
</comment>
<evidence type="ECO:0000313" key="3">
    <source>
        <dbReference type="EMBL" id="ALO49035.1"/>
    </source>
</evidence>
<protein>
    <submittedName>
        <fullName evidence="3">ABC transporter ATP-binding protein</fullName>
    </submittedName>
</protein>
<keyword evidence="3" id="KW-0067">ATP-binding</keyword>